<protein>
    <submittedName>
        <fullName evidence="2">PrgI family protein</fullName>
    </submittedName>
</protein>
<evidence type="ECO:0000256" key="1">
    <source>
        <dbReference type="SAM" id="Phobius"/>
    </source>
</evidence>
<proteinExistence type="predicted"/>
<gene>
    <name evidence="2" type="ORF">ACFO3S_07905</name>
</gene>
<dbReference type="RefSeq" id="WP_378094137.1">
    <property type="nucleotide sequence ID" value="NZ_JBHSEP010000004.1"/>
</dbReference>
<feature type="transmembrane region" description="Helical" evidence="1">
    <location>
        <begin position="26"/>
        <end position="43"/>
    </location>
</feature>
<evidence type="ECO:0000313" key="3">
    <source>
        <dbReference type="Proteomes" id="UP001596028"/>
    </source>
</evidence>
<organism evidence="2 3">
    <name type="scientific">Cohnella hongkongensis</name>
    <dbReference type="NCBI Taxonomy" id="178337"/>
    <lineage>
        <taxon>Bacteria</taxon>
        <taxon>Bacillati</taxon>
        <taxon>Bacillota</taxon>
        <taxon>Bacilli</taxon>
        <taxon>Bacillales</taxon>
        <taxon>Paenibacillaceae</taxon>
        <taxon>Cohnella</taxon>
    </lineage>
</organism>
<keyword evidence="1" id="KW-0812">Transmembrane</keyword>
<sequence length="128" mass="14596">MAYVSVPNDLSKIKTKIAFNLTKRQLICFGIAAVIGIPSYLFTRTAIGNTGALLLMIALMLPCFFFAMYERDGLPFEKVVRNIIRSKLLWPRVRPYQTQNFYAYLGKEVPQNDAQSKTSARSRQNRKA</sequence>
<name>A0ABV9FAU6_9BACL</name>
<dbReference type="EMBL" id="JBHSEP010000004">
    <property type="protein sequence ID" value="MFC4598163.1"/>
    <property type="molecule type" value="Genomic_DNA"/>
</dbReference>
<evidence type="ECO:0000313" key="2">
    <source>
        <dbReference type="EMBL" id="MFC4598163.1"/>
    </source>
</evidence>
<keyword evidence="1" id="KW-1133">Transmembrane helix</keyword>
<dbReference type="Pfam" id="PF12666">
    <property type="entry name" value="PrgI"/>
    <property type="match status" value="1"/>
</dbReference>
<accession>A0ABV9FAU6</accession>
<dbReference type="Proteomes" id="UP001596028">
    <property type="component" value="Unassembled WGS sequence"/>
</dbReference>
<reference evidence="3" key="1">
    <citation type="journal article" date="2019" name="Int. J. Syst. Evol. Microbiol.">
        <title>The Global Catalogue of Microorganisms (GCM) 10K type strain sequencing project: providing services to taxonomists for standard genome sequencing and annotation.</title>
        <authorList>
            <consortium name="The Broad Institute Genomics Platform"/>
            <consortium name="The Broad Institute Genome Sequencing Center for Infectious Disease"/>
            <person name="Wu L."/>
            <person name="Ma J."/>
        </authorList>
    </citation>
    <scope>NUCLEOTIDE SEQUENCE [LARGE SCALE GENOMIC DNA]</scope>
    <source>
        <strain evidence="3">CCUG 49571</strain>
    </source>
</reference>
<keyword evidence="3" id="KW-1185">Reference proteome</keyword>
<dbReference type="InterPro" id="IPR024414">
    <property type="entry name" value="Uncharacterised_PrgI"/>
</dbReference>
<comment type="caution">
    <text evidence="2">The sequence shown here is derived from an EMBL/GenBank/DDBJ whole genome shotgun (WGS) entry which is preliminary data.</text>
</comment>
<feature type="transmembrane region" description="Helical" evidence="1">
    <location>
        <begin position="49"/>
        <end position="69"/>
    </location>
</feature>
<keyword evidence="1" id="KW-0472">Membrane</keyword>